<dbReference type="Gene3D" id="2.50.20.10">
    <property type="entry name" value="Lipoprotein localisation LolA/LolB/LppX"/>
    <property type="match status" value="1"/>
</dbReference>
<dbReference type="Proteomes" id="UP001556220">
    <property type="component" value="Unassembled WGS sequence"/>
</dbReference>
<feature type="signal peptide" evidence="5">
    <location>
        <begin position="1"/>
        <end position="19"/>
    </location>
</feature>
<evidence type="ECO:0000256" key="1">
    <source>
        <dbReference type="ARBA" id="ARBA00011245"/>
    </source>
</evidence>
<organism evidence="6 7">
    <name type="scientific">Rhodanobacter lycopersici</name>
    <dbReference type="NCBI Taxonomy" id="3162487"/>
    <lineage>
        <taxon>Bacteria</taxon>
        <taxon>Pseudomonadati</taxon>
        <taxon>Pseudomonadota</taxon>
        <taxon>Gammaproteobacteria</taxon>
        <taxon>Lysobacterales</taxon>
        <taxon>Rhodanobacteraceae</taxon>
        <taxon>Rhodanobacter</taxon>
    </lineage>
</organism>
<keyword evidence="2" id="KW-0813">Transport</keyword>
<evidence type="ECO:0000256" key="3">
    <source>
        <dbReference type="ARBA" id="ARBA00022729"/>
    </source>
</evidence>
<keyword evidence="3 5" id="KW-0732">Signal</keyword>
<keyword evidence="4" id="KW-0653">Protein transport</keyword>
<dbReference type="SUPFAM" id="SSF89392">
    <property type="entry name" value="Prokaryotic lipoproteins and lipoprotein localization factors"/>
    <property type="match status" value="1"/>
</dbReference>
<dbReference type="CDD" id="cd16325">
    <property type="entry name" value="LolA"/>
    <property type="match status" value="1"/>
</dbReference>
<dbReference type="RefSeq" id="WP_367852962.1">
    <property type="nucleotide sequence ID" value="NZ_JBFOHK010000001.1"/>
</dbReference>
<comment type="subunit">
    <text evidence="1">Monomer.</text>
</comment>
<gene>
    <name evidence="6" type="ORF">ABQJ54_03970</name>
</gene>
<dbReference type="Pfam" id="PF03548">
    <property type="entry name" value="LolA"/>
    <property type="match status" value="1"/>
</dbReference>
<reference evidence="6 7" key="1">
    <citation type="submission" date="2024-06" db="EMBL/GenBank/DDBJ databases">
        <authorList>
            <person name="Woo H."/>
        </authorList>
    </citation>
    <scope>NUCLEOTIDE SEQUENCE [LARGE SCALE GENOMIC DNA]</scope>
    <source>
        <strain evidence="6 7">Si-c</strain>
    </source>
</reference>
<evidence type="ECO:0000313" key="7">
    <source>
        <dbReference type="Proteomes" id="UP001556220"/>
    </source>
</evidence>
<feature type="chain" id="PRO_5047340598" evidence="5">
    <location>
        <begin position="20"/>
        <end position="203"/>
    </location>
</feature>
<evidence type="ECO:0000256" key="2">
    <source>
        <dbReference type="ARBA" id="ARBA00022448"/>
    </source>
</evidence>
<keyword evidence="7" id="KW-1185">Reference proteome</keyword>
<proteinExistence type="predicted"/>
<sequence length="203" mass="22203">MRRLIALLLLCCLAPFARAQADGTLLQDVLAELGRHAAVRADFTQTRSNPALDKPQVSEGRLLFVLGHGMLWQTVSPYQETLALTGSRTARIDADGNARPMRGERGVSQVSQMLQGMLGGKMDEALRQFSVEASGTSRQWTLRFVPKQERVARVLGSISLEGDSYLQGITIAMQDGSRTEIRFAHTRDAGTPDALEKRALGLP</sequence>
<comment type="caution">
    <text evidence="6">The sequence shown here is derived from an EMBL/GenBank/DDBJ whole genome shotgun (WGS) entry which is preliminary data.</text>
</comment>
<name>A0ABV3QB35_9GAMM</name>
<evidence type="ECO:0000256" key="4">
    <source>
        <dbReference type="ARBA" id="ARBA00022927"/>
    </source>
</evidence>
<dbReference type="InterPro" id="IPR004564">
    <property type="entry name" value="OM_lipoprot_carrier_LolA-like"/>
</dbReference>
<dbReference type="InterPro" id="IPR029046">
    <property type="entry name" value="LolA/LolB/LppX"/>
</dbReference>
<evidence type="ECO:0000313" key="6">
    <source>
        <dbReference type="EMBL" id="MEW9570894.1"/>
    </source>
</evidence>
<keyword evidence="6" id="KW-0449">Lipoprotein</keyword>
<dbReference type="EMBL" id="JBFOHK010000001">
    <property type="protein sequence ID" value="MEW9570894.1"/>
    <property type="molecule type" value="Genomic_DNA"/>
</dbReference>
<evidence type="ECO:0000256" key="5">
    <source>
        <dbReference type="SAM" id="SignalP"/>
    </source>
</evidence>
<protein>
    <submittedName>
        <fullName evidence="6">Outer membrane lipoprotein carrier protein LolA</fullName>
    </submittedName>
</protein>
<accession>A0ABV3QB35</accession>